<dbReference type="EMBL" id="JBFTWV010000007">
    <property type="protein sequence ID" value="KAL2799463.1"/>
    <property type="molecule type" value="Genomic_DNA"/>
</dbReference>
<feature type="region of interest" description="Disordered" evidence="2">
    <location>
        <begin position="81"/>
        <end position="230"/>
    </location>
</feature>
<name>A0ABR4GK72_9EURO</name>
<evidence type="ECO:0000313" key="3">
    <source>
        <dbReference type="EMBL" id="KAL2799463.1"/>
    </source>
</evidence>
<gene>
    <name evidence="3" type="ORF">BJX66DRAFT_292960</name>
</gene>
<keyword evidence="1" id="KW-0175">Coiled coil</keyword>
<evidence type="ECO:0000256" key="2">
    <source>
        <dbReference type="SAM" id="MobiDB-lite"/>
    </source>
</evidence>
<protein>
    <submittedName>
        <fullName evidence="3">Uncharacterized protein</fullName>
    </submittedName>
</protein>
<accession>A0ABR4GK72</accession>
<evidence type="ECO:0000256" key="1">
    <source>
        <dbReference type="SAM" id="Coils"/>
    </source>
</evidence>
<evidence type="ECO:0000313" key="4">
    <source>
        <dbReference type="Proteomes" id="UP001610563"/>
    </source>
</evidence>
<sequence length="297" mass="33240">MHLLTPFLLSFPMSSVGRTTRNRRRPTGLVNSRVRWNIPERDLLIEAKDQHSDLDWNHFRDLGLFPDRSARSLQWTYERATEARARRRNGSNASKRPTPPSSLDERQQKKLRRGEEEDDAYEETSSEEEASDESEESSSESGSDNDESENKNVGATANRPDGMQSSEKPYPWNITASTPSGSFRISAAAGSLTDIGGPSGSVTTRRRAHRQGNSSPSGKKACETGLAGQSRTPASQTLLQAAHALQQHESNLNLLEARHESQNSYLKEELDRLRQEIAGMKRRNTHLEKIVEDLKSS</sequence>
<feature type="coiled-coil region" evidence="1">
    <location>
        <begin position="238"/>
        <end position="290"/>
    </location>
</feature>
<comment type="caution">
    <text evidence="3">The sequence shown here is derived from an EMBL/GenBank/DDBJ whole genome shotgun (WGS) entry which is preliminary data.</text>
</comment>
<organism evidence="3 4">
    <name type="scientific">Aspergillus keveii</name>
    <dbReference type="NCBI Taxonomy" id="714993"/>
    <lineage>
        <taxon>Eukaryota</taxon>
        <taxon>Fungi</taxon>
        <taxon>Dikarya</taxon>
        <taxon>Ascomycota</taxon>
        <taxon>Pezizomycotina</taxon>
        <taxon>Eurotiomycetes</taxon>
        <taxon>Eurotiomycetidae</taxon>
        <taxon>Eurotiales</taxon>
        <taxon>Aspergillaceae</taxon>
        <taxon>Aspergillus</taxon>
        <taxon>Aspergillus subgen. Nidulantes</taxon>
    </lineage>
</organism>
<feature type="compositionally biased region" description="Polar residues" evidence="2">
    <location>
        <begin position="174"/>
        <end position="183"/>
    </location>
</feature>
<dbReference type="Proteomes" id="UP001610563">
    <property type="component" value="Unassembled WGS sequence"/>
</dbReference>
<reference evidence="3 4" key="1">
    <citation type="submission" date="2024-07" db="EMBL/GenBank/DDBJ databases">
        <title>Section-level genome sequencing and comparative genomics of Aspergillus sections Usti and Cavernicolus.</title>
        <authorList>
            <consortium name="Lawrence Berkeley National Laboratory"/>
            <person name="Nybo J.L."/>
            <person name="Vesth T.C."/>
            <person name="Theobald S."/>
            <person name="Frisvad J.C."/>
            <person name="Larsen T.O."/>
            <person name="Kjaerboelling I."/>
            <person name="Rothschild-Mancinelli K."/>
            <person name="Lyhne E.K."/>
            <person name="Kogle M.E."/>
            <person name="Barry K."/>
            <person name="Clum A."/>
            <person name="Na H."/>
            <person name="Ledsgaard L."/>
            <person name="Lin J."/>
            <person name="Lipzen A."/>
            <person name="Kuo A."/>
            <person name="Riley R."/>
            <person name="Mondo S."/>
            <person name="Labutti K."/>
            <person name="Haridas S."/>
            <person name="Pangalinan J."/>
            <person name="Salamov A.A."/>
            <person name="Simmons B.A."/>
            <person name="Magnuson J.K."/>
            <person name="Chen J."/>
            <person name="Drula E."/>
            <person name="Henrissat B."/>
            <person name="Wiebenga A."/>
            <person name="Lubbers R.J."/>
            <person name="Gomes A.C."/>
            <person name="Makela M.R."/>
            <person name="Stajich J."/>
            <person name="Grigoriev I.V."/>
            <person name="Mortensen U.H."/>
            <person name="De Vries R.P."/>
            <person name="Baker S.E."/>
            <person name="Andersen M.R."/>
        </authorList>
    </citation>
    <scope>NUCLEOTIDE SEQUENCE [LARGE SCALE GENOMIC DNA]</scope>
    <source>
        <strain evidence="3 4">CBS 209.92</strain>
    </source>
</reference>
<keyword evidence="4" id="KW-1185">Reference proteome</keyword>
<feature type="compositionally biased region" description="Acidic residues" evidence="2">
    <location>
        <begin position="116"/>
        <end position="147"/>
    </location>
</feature>
<proteinExistence type="predicted"/>